<proteinExistence type="predicted"/>
<name>A0A0G4HB54_9ALVE</name>
<feature type="compositionally biased region" description="Basic and acidic residues" evidence="1">
    <location>
        <begin position="8"/>
        <end position="18"/>
    </location>
</feature>
<feature type="compositionally biased region" description="Polar residues" evidence="1">
    <location>
        <begin position="634"/>
        <end position="645"/>
    </location>
</feature>
<sequence length="848" mass="92997">MLLPPSERPGDSLKDLRGEVSPPVRGGDQQVVYRQERESLGRDRFGVLDPGGEGGRGGVHFAMQHRNFDGTTMDREGRVQQNIHDEKVLVGPGGLHAGSVSSFRLLPSPPAHPRLISRNERKGEVVDIPVDLSEALAERGVRQSKPGYSAVEIDREESDDLQGRRTPDGGPGPFSPSYSYAHLPDPPAGEVISRLPEPRQSRREGGEKGESAETEFRGDGGRQSCYDMRPAQREDRGGLRRSNEDRRQRDQHRSHREREREREVRDEESEWDTDKQEYRREWTLPRRQESDLKDARGDPTGRPRRPHVSIDGTPDTDRQRVEEDEDVHPGRLRETDTRERISATNYKDHNRRPSSPLSEATSQDGDRTTVSPGRRRGRDSVSIDPADMPNPPSEVGGHRRSSLPPQPPASSSAHRRDGHRSSIASGIPSLALPSGDGTSSDRRGRGREKGRRHSSTQSAHESASDLPPRRASSRFSDSSSPDRKGGKKEKDKKKSDREKEKDANLPHADDTTVIPPPVRPTTTHVTLPAAAPLRLHPAVPVPLAGPSLALSPVLSVDAPPVITATSTASHRGPEPVSPPDPDLSQEPGDGASLRGLPFPPRFLHGGRQCSSLGQELPEAGASAGIHAEGESPFQFPTTETVTDQQGIPPPPDAPTLPRGPPDPHRGAATAVSVPQRETHTEGQAKPPLPPLVERLIEARGDARPVPPRKENTRDPTEEKEQENAEERAGDLPESIKKGSHQTETLEVSLMRTQAVLPQESPPPVFGNFERRFRVPRNHSKKTADGEQKENGGKTAGAVEARPLSPVPSPMAIFDILPTVHGKRVGCLSEELMCFLQILALPWLLQKHL</sequence>
<feature type="compositionally biased region" description="Pro residues" evidence="1">
    <location>
        <begin position="647"/>
        <end position="660"/>
    </location>
</feature>
<feature type="compositionally biased region" description="Basic and acidic residues" evidence="1">
    <location>
        <begin position="196"/>
        <end position="220"/>
    </location>
</feature>
<feature type="compositionally biased region" description="Basic and acidic residues" evidence="1">
    <location>
        <begin position="694"/>
        <end position="736"/>
    </location>
</feature>
<feature type="compositionally biased region" description="Basic and acidic residues" evidence="1">
    <location>
        <begin position="480"/>
        <end position="510"/>
    </location>
</feature>
<accession>A0A0G4HB54</accession>
<dbReference type="AlphaFoldDB" id="A0A0G4HB54"/>
<feature type="compositionally biased region" description="Basic and acidic residues" evidence="1">
    <location>
        <begin position="256"/>
        <end position="265"/>
    </location>
</feature>
<gene>
    <name evidence="2" type="ORF">Cvel_25906</name>
</gene>
<feature type="compositionally biased region" description="Basic and acidic residues" evidence="1">
    <location>
        <begin position="272"/>
        <end position="301"/>
    </location>
</feature>
<feature type="region of interest" description="Disordered" evidence="1">
    <location>
        <begin position="564"/>
        <end position="740"/>
    </location>
</feature>
<feature type="compositionally biased region" description="Basic and acidic residues" evidence="1">
    <location>
        <begin position="315"/>
        <end position="341"/>
    </location>
</feature>
<feature type="compositionally biased region" description="Basic residues" evidence="1">
    <location>
        <begin position="444"/>
        <end position="454"/>
    </location>
</feature>
<feature type="compositionally biased region" description="Basic and acidic residues" evidence="1">
    <location>
        <begin position="781"/>
        <end position="791"/>
    </location>
</feature>
<feature type="region of interest" description="Disordered" evidence="1">
    <location>
        <begin position="1"/>
        <end position="28"/>
    </location>
</feature>
<evidence type="ECO:0000313" key="2">
    <source>
        <dbReference type="EMBL" id="CEM41233.1"/>
    </source>
</evidence>
<dbReference type="EMBL" id="CDMZ01002194">
    <property type="protein sequence ID" value="CEM41233.1"/>
    <property type="molecule type" value="Genomic_DNA"/>
</dbReference>
<feature type="region of interest" description="Disordered" evidence="1">
    <location>
        <begin position="773"/>
        <end position="803"/>
    </location>
</feature>
<protein>
    <submittedName>
        <fullName evidence="2">Uncharacterized protein</fullName>
    </submittedName>
</protein>
<evidence type="ECO:0000256" key="1">
    <source>
        <dbReference type="SAM" id="MobiDB-lite"/>
    </source>
</evidence>
<dbReference type="VEuPathDB" id="CryptoDB:Cvel_25906"/>
<feature type="compositionally biased region" description="Polar residues" evidence="1">
    <location>
        <begin position="353"/>
        <end position="371"/>
    </location>
</feature>
<reference evidence="2" key="1">
    <citation type="submission" date="2014-11" db="EMBL/GenBank/DDBJ databases">
        <authorList>
            <person name="Otto D Thomas"/>
            <person name="Naeem Raeece"/>
        </authorList>
    </citation>
    <scope>NUCLEOTIDE SEQUENCE</scope>
</reference>
<feature type="compositionally biased region" description="Basic and acidic residues" evidence="1">
    <location>
        <begin position="230"/>
        <end position="248"/>
    </location>
</feature>
<feature type="compositionally biased region" description="Low complexity" evidence="1">
    <location>
        <begin position="469"/>
        <end position="479"/>
    </location>
</feature>
<organism evidence="2">
    <name type="scientific">Chromera velia CCMP2878</name>
    <dbReference type="NCBI Taxonomy" id="1169474"/>
    <lineage>
        <taxon>Eukaryota</taxon>
        <taxon>Sar</taxon>
        <taxon>Alveolata</taxon>
        <taxon>Colpodellida</taxon>
        <taxon>Chromeraceae</taxon>
        <taxon>Chromera</taxon>
    </lineage>
</organism>
<feature type="region of interest" description="Disordered" evidence="1">
    <location>
        <begin position="138"/>
        <end position="525"/>
    </location>
</feature>